<evidence type="ECO:0000313" key="2">
    <source>
        <dbReference type="EMBL" id="KAG0494904.1"/>
    </source>
</evidence>
<sequence length="166" mass="19021">MALFVRALDGNEWEVCNDDGFIYKRRRRRRPLLEEAPQTDPTEELKRQQRSRKKRCLLAIREKYQREIEQWEELSAALLRLTAPTTTATGAGSAYHALVLPTPQCASTADDLLAQVEAQETAFRKVSDLCDLVDSFCEAREEAMIRSLFDSPIWGSPRKLMRSLCS</sequence>
<feature type="coiled-coil region" evidence="1">
    <location>
        <begin position="54"/>
        <end position="81"/>
    </location>
</feature>
<proteinExistence type="predicted"/>
<dbReference type="AlphaFoldDB" id="A0A835VBT4"/>
<keyword evidence="1" id="KW-0175">Coiled coil</keyword>
<gene>
    <name evidence="2" type="ORF">HPP92_005898</name>
</gene>
<evidence type="ECO:0000313" key="3">
    <source>
        <dbReference type="Proteomes" id="UP000639772"/>
    </source>
</evidence>
<organism evidence="2 3">
    <name type="scientific">Vanilla planifolia</name>
    <name type="common">Vanilla</name>
    <dbReference type="NCBI Taxonomy" id="51239"/>
    <lineage>
        <taxon>Eukaryota</taxon>
        <taxon>Viridiplantae</taxon>
        <taxon>Streptophyta</taxon>
        <taxon>Embryophyta</taxon>
        <taxon>Tracheophyta</taxon>
        <taxon>Spermatophyta</taxon>
        <taxon>Magnoliopsida</taxon>
        <taxon>Liliopsida</taxon>
        <taxon>Asparagales</taxon>
        <taxon>Orchidaceae</taxon>
        <taxon>Vanilloideae</taxon>
        <taxon>Vanilleae</taxon>
        <taxon>Vanilla</taxon>
    </lineage>
</organism>
<dbReference type="PANTHER" id="PTHR35737:SF1">
    <property type="entry name" value="CRYPTIC LOCI REGULATOR"/>
    <property type="match status" value="1"/>
</dbReference>
<evidence type="ECO:0000256" key="1">
    <source>
        <dbReference type="SAM" id="Coils"/>
    </source>
</evidence>
<comment type="caution">
    <text evidence="2">The sequence shown here is derived from an EMBL/GenBank/DDBJ whole genome shotgun (WGS) entry which is preliminary data.</text>
</comment>
<dbReference type="EMBL" id="JADCNM010000002">
    <property type="protein sequence ID" value="KAG0494904.1"/>
    <property type="molecule type" value="Genomic_DNA"/>
</dbReference>
<dbReference type="Proteomes" id="UP000639772">
    <property type="component" value="Unassembled WGS sequence"/>
</dbReference>
<accession>A0A835VBT4</accession>
<dbReference type="PANTHER" id="PTHR35737">
    <property type="entry name" value="CRYPTIC LOCI REGULATOR"/>
    <property type="match status" value="1"/>
</dbReference>
<dbReference type="OrthoDB" id="1930051at2759"/>
<protein>
    <submittedName>
        <fullName evidence="2">Uncharacterized protein</fullName>
    </submittedName>
</protein>
<reference evidence="2 3" key="1">
    <citation type="journal article" date="2020" name="Nat. Food">
        <title>A phased Vanilla planifolia genome enables genetic improvement of flavour and production.</title>
        <authorList>
            <person name="Hasing T."/>
            <person name="Tang H."/>
            <person name="Brym M."/>
            <person name="Khazi F."/>
            <person name="Huang T."/>
            <person name="Chambers A.H."/>
        </authorList>
    </citation>
    <scope>NUCLEOTIDE SEQUENCE [LARGE SCALE GENOMIC DNA]</scope>
    <source>
        <tissue evidence="2">Leaf</tissue>
    </source>
</reference>
<name>A0A835VBT4_VANPL</name>